<dbReference type="Proteomes" id="UP000014137">
    <property type="component" value="Unassembled WGS sequence"/>
</dbReference>
<feature type="region of interest" description="Disordered" evidence="1">
    <location>
        <begin position="1"/>
        <end position="49"/>
    </location>
</feature>
<dbReference type="AlphaFoldDB" id="M2NVW8"/>
<organism evidence="2 3">
    <name type="scientific">Amycolatopsis azurea DSM 43854</name>
    <dbReference type="NCBI Taxonomy" id="1238180"/>
    <lineage>
        <taxon>Bacteria</taxon>
        <taxon>Bacillati</taxon>
        <taxon>Actinomycetota</taxon>
        <taxon>Actinomycetes</taxon>
        <taxon>Pseudonocardiales</taxon>
        <taxon>Pseudonocardiaceae</taxon>
        <taxon>Amycolatopsis</taxon>
    </lineage>
</organism>
<sequence length="49" mass="5120">MHGLEQRHSPTSPGSSSAVPASLRRAAESLPSPASRVTCQKITTPHPTV</sequence>
<reference evidence="2 3" key="1">
    <citation type="submission" date="2012-10" db="EMBL/GenBank/DDBJ databases">
        <title>Genome assembly of Amycolatopsis azurea DSM 43854.</title>
        <authorList>
            <person name="Khatri I."/>
            <person name="Kaur I."/>
            <person name="Subramanian S."/>
            <person name="Mayilraj S."/>
        </authorList>
    </citation>
    <scope>NUCLEOTIDE SEQUENCE [LARGE SCALE GENOMIC DNA]</scope>
    <source>
        <strain evidence="2 3">DSM 43854</strain>
    </source>
</reference>
<dbReference type="PATRIC" id="fig|1238180.3.peg.3479"/>
<protein>
    <submittedName>
        <fullName evidence="2">Uncharacterized protein</fullName>
    </submittedName>
</protein>
<evidence type="ECO:0000256" key="1">
    <source>
        <dbReference type="SAM" id="MobiDB-lite"/>
    </source>
</evidence>
<name>M2NVW8_9PSEU</name>
<evidence type="ECO:0000313" key="3">
    <source>
        <dbReference type="Proteomes" id="UP000014137"/>
    </source>
</evidence>
<evidence type="ECO:0000313" key="2">
    <source>
        <dbReference type="EMBL" id="EMD26699.1"/>
    </source>
</evidence>
<dbReference type="EMBL" id="ANMG01000029">
    <property type="protein sequence ID" value="EMD26699.1"/>
    <property type="molecule type" value="Genomic_DNA"/>
</dbReference>
<comment type="caution">
    <text evidence="2">The sequence shown here is derived from an EMBL/GenBank/DDBJ whole genome shotgun (WGS) entry which is preliminary data.</text>
</comment>
<accession>M2NVW8</accession>
<proteinExistence type="predicted"/>
<feature type="compositionally biased region" description="Polar residues" evidence="1">
    <location>
        <begin position="35"/>
        <end position="49"/>
    </location>
</feature>
<gene>
    <name evidence="2" type="ORF">C791_2880</name>
</gene>
<feature type="compositionally biased region" description="Polar residues" evidence="1">
    <location>
        <begin position="9"/>
        <end position="19"/>
    </location>
</feature>